<organism evidence="1 2">
    <name type="scientific">Arcicella aurantiaca</name>
    <dbReference type="NCBI Taxonomy" id="591202"/>
    <lineage>
        <taxon>Bacteria</taxon>
        <taxon>Pseudomonadati</taxon>
        <taxon>Bacteroidota</taxon>
        <taxon>Cytophagia</taxon>
        <taxon>Cytophagales</taxon>
        <taxon>Flectobacillaceae</taxon>
        <taxon>Arcicella</taxon>
    </lineage>
</organism>
<accession>A0A316EVC1</accession>
<dbReference type="AlphaFoldDB" id="A0A316EVC1"/>
<gene>
    <name evidence="1" type="ORF">LV89_01950</name>
</gene>
<dbReference type="CDD" id="cd00085">
    <property type="entry name" value="HNHc"/>
    <property type="match status" value="1"/>
</dbReference>
<dbReference type="Gene3D" id="1.10.30.50">
    <property type="match status" value="1"/>
</dbReference>
<evidence type="ECO:0000313" key="2">
    <source>
        <dbReference type="Proteomes" id="UP000245489"/>
    </source>
</evidence>
<keyword evidence="2" id="KW-1185">Reference proteome</keyword>
<sequence>MISISKDFKNPPKKLLDSKRNDLIKDSLITKNKHKFNGSVYRKTTIEALEALYNHKCAYCETDTSAGAPLQVEHFRPKAKVDNIEEDPEHYGYYWLAYEWSNLTLGCSKCNNAKKNHFPITGNRLSEPISFDANGLPTDKYLQLNSETLLAEKPVLLNPEIDEVEKHFYFLPNGEIKGLSDRGQQTIEILKLNRNRLIFWRKKLVDDCLNDISNTLEDFIAKRINIETCQYYIRNIFSKIAQQQHPSKQYSRFDFFMFSKFEIFFGNQLQPKQRQAVMRFFEMYREGTL</sequence>
<dbReference type="EMBL" id="QGGO01000008">
    <property type="protein sequence ID" value="PWK27136.1"/>
    <property type="molecule type" value="Genomic_DNA"/>
</dbReference>
<proteinExistence type="predicted"/>
<comment type="caution">
    <text evidence="1">The sequence shown here is derived from an EMBL/GenBank/DDBJ whole genome shotgun (WGS) entry which is preliminary data.</text>
</comment>
<dbReference type="InterPro" id="IPR003615">
    <property type="entry name" value="HNH_nuc"/>
</dbReference>
<dbReference type="OrthoDB" id="5918473at2"/>
<dbReference type="RefSeq" id="WP_109742701.1">
    <property type="nucleotide sequence ID" value="NZ_QGGO01000008.1"/>
</dbReference>
<name>A0A316EVC1_9BACT</name>
<evidence type="ECO:0000313" key="1">
    <source>
        <dbReference type="EMBL" id="PWK27136.1"/>
    </source>
</evidence>
<reference evidence="1 2" key="1">
    <citation type="submission" date="2018-05" db="EMBL/GenBank/DDBJ databases">
        <title>Genomic Encyclopedia of Archaeal and Bacterial Type Strains, Phase II (KMG-II): from individual species to whole genera.</title>
        <authorList>
            <person name="Goeker M."/>
        </authorList>
    </citation>
    <scope>NUCLEOTIDE SEQUENCE [LARGE SCALE GENOMIC DNA]</scope>
    <source>
        <strain evidence="1 2">DSM 22214</strain>
    </source>
</reference>
<dbReference type="Proteomes" id="UP000245489">
    <property type="component" value="Unassembled WGS sequence"/>
</dbReference>
<protein>
    <submittedName>
        <fullName evidence="1">Uncharacterized protein (TIGR02646 family)</fullName>
    </submittedName>
</protein>